<feature type="transmembrane region" description="Helical" evidence="2">
    <location>
        <begin position="192"/>
        <end position="218"/>
    </location>
</feature>
<gene>
    <name evidence="3" type="ORF">A3Q56_05150</name>
</gene>
<evidence type="ECO:0000256" key="2">
    <source>
        <dbReference type="SAM" id="Phobius"/>
    </source>
</evidence>
<dbReference type="EMBL" id="LWCA01000741">
    <property type="protein sequence ID" value="OAF67124.1"/>
    <property type="molecule type" value="Genomic_DNA"/>
</dbReference>
<name>A0A177B107_9BILA</name>
<dbReference type="Proteomes" id="UP000078046">
    <property type="component" value="Unassembled WGS sequence"/>
</dbReference>
<protein>
    <submittedName>
        <fullName evidence="3">Uncharacterized protein</fullName>
    </submittedName>
</protein>
<sequence>MLTDFGDFDESHRQEKMLLEIGNLTCDEDILNYIAANKLTLQDLYYISKCNEYKIKCKKQEISCKRYRVEFLNKQRLDKHKTKRPSHLIINKSIQNPNNSDYSSEKFVKLEAKLIEQIEINDKLGNDQMGCVLVSKYLPSVHVQGELKISQNTYAEKNKELTRIENKIKQLEMEANLTDNHSENIIQSQNNIMQLLVVMLIIWASLFSILFFIGVMYVSTRTSLIVKAFLFTISRHAVGVMEKSFDNMANFK</sequence>
<proteinExistence type="predicted"/>
<keyword evidence="4" id="KW-1185">Reference proteome</keyword>
<keyword evidence="1" id="KW-0175">Coiled coil</keyword>
<keyword evidence="2" id="KW-0812">Transmembrane</keyword>
<evidence type="ECO:0000256" key="1">
    <source>
        <dbReference type="SAM" id="Coils"/>
    </source>
</evidence>
<comment type="caution">
    <text evidence="3">The sequence shown here is derived from an EMBL/GenBank/DDBJ whole genome shotgun (WGS) entry which is preliminary data.</text>
</comment>
<feature type="coiled-coil region" evidence="1">
    <location>
        <begin position="147"/>
        <end position="181"/>
    </location>
</feature>
<keyword evidence="2" id="KW-1133">Transmembrane helix</keyword>
<evidence type="ECO:0000313" key="3">
    <source>
        <dbReference type="EMBL" id="OAF67124.1"/>
    </source>
</evidence>
<keyword evidence="2" id="KW-0472">Membrane</keyword>
<reference evidence="3 4" key="1">
    <citation type="submission" date="2016-04" db="EMBL/GenBank/DDBJ databases">
        <title>The genome of Intoshia linei affirms orthonectids as highly simplified spiralians.</title>
        <authorList>
            <person name="Mikhailov K.V."/>
            <person name="Slusarev G.S."/>
            <person name="Nikitin M.A."/>
            <person name="Logacheva M.D."/>
            <person name="Penin A."/>
            <person name="Aleoshin V."/>
            <person name="Panchin Y.V."/>
        </authorList>
    </citation>
    <scope>NUCLEOTIDE SEQUENCE [LARGE SCALE GENOMIC DNA]</scope>
    <source>
        <strain evidence="3">Intl2013</strain>
        <tissue evidence="3">Whole animal</tissue>
    </source>
</reference>
<evidence type="ECO:0000313" key="4">
    <source>
        <dbReference type="Proteomes" id="UP000078046"/>
    </source>
</evidence>
<accession>A0A177B107</accession>
<dbReference type="AlphaFoldDB" id="A0A177B107"/>
<organism evidence="3 4">
    <name type="scientific">Intoshia linei</name>
    <dbReference type="NCBI Taxonomy" id="1819745"/>
    <lineage>
        <taxon>Eukaryota</taxon>
        <taxon>Metazoa</taxon>
        <taxon>Spiralia</taxon>
        <taxon>Lophotrochozoa</taxon>
        <taxon>Mesozoa</taxon>
        <taxon>Orthonectida</taxon>
        <taxon>Rhopaluridae</taxon>
        <taxon>Intoshia</taxon>
    </lineage>
</organism>